<feature type="domain" description="Endonuclease/exonuclease/phosphatase" evidence="1">
    <location>
        <begin position="101"/>
        <end position="322"/>
    </location>
</feature>
<dbReference type="Gene3D" id="3.60.10.10">
    <property type="entry name" value="Endonuclease/exonuclease/phosphatase"/>
    <property type="match status" value="1"/>
</dbReference>
<dbReference type="GO" id="GO:0016020">
    <property type="term" value="C:membrane"/>
    <property type="evidence" value="ECO:0007669"/>
    <property type="project" value="GOC"/>
</dbReference>
<dbReference type="PANTHER" id="PTHR14859">
    <property type="entry name" value="CALCOFLUOR WHITE HYPERSENSITIVE PROTEIN PRECURSOR"/>
    <property type="match status" value="1"/>
</dbReference>
<comment type="caution">
    <text evidence="2">The sequence shown here is derived from an EMBL/GenBank/DDBJ whole genome shotgun (WGS) entry which is preliminary data.</text>
</comment>
<protein>
    <recommendedName>
        <fullName evidence="1">Endonuclease/exonuclease/phosphatase domain-containing protein</fullName>
    </recommendedName>
</protein>
<dbReference type="GO" id="GO:0006506">
    <property type="term" value="P:GPI anchor biosynthetic process"/>
    <property type="evidence" value="ECO:0007669"/>
    <property type="project" value="TreeGrafter"/>
</dbReference>
<dbReference type="GO" id="GO:0003824">
    <property type="term" value="F:catalytic activity"/>
    <property type="evidence" value="ECO:0007669"/>
    <property type="project" value="InterPro"/>
</dbReference>
<name>A0AA88FLJ4_9BACT</name>
<dbReference type="InterPro" id="IPR036691">
    <property type="entry name" value="Endo/exonu/phosph_ase_sf"/>
</dbReference>
<reference evidence="2 3" key="1">
    <citation type="submission" date="2019-09" db="EMBL/GenBank/DDBJ databases">
        <title>Genome sequence of Hymenobacter sp. M3.</title>
        <authorList>
            <person name="Srinivasan S."/>
        </authorList>
    </citation>
    <scope>NUCLEOTIDE SEQUENCE [LARGE SCALE GENOMIC DNA]</scope>
    <source>
        <strain evidence="2 3">M3</strain>
    </source>
</reference>
<keyword evidence="3" id="KW-1185">Reference proteome</keyword>
<dbReference type="InterPro" id="IPR051916">
    <property type="entry name" value="GPI-anchor_lipid_remodeler"/>
</dbReference>
<evidence type="ECO:0000259" key="1">
    <source>
        <dbReference type="Pfam" id="PF03372"/>
    </source>
</evidence>
<dbReference type="PANTHER" id="PTHR14859:SF1">
    <property type="entry name" value="PGAP2-INTERACTING PROTEIN"/>
    <property type="match status" value="1"/>
</dbReference>
<evidence type="ECO:0000313" key="3">
    <source>
        <dbReference type="Proteomes" id="UP000326380"/>
    </source>
</evidence>
<dbReference type="SUPFAM" id="SSF56219">
    <property type="entry name" value="DNase I-like"/>
    <property type="match status" value="1"/>
</dbReference>
<gene>
    <name evidence="2" type="ORF">F0P96_12690</name>
</gene>
<dbReference type="AlphaFoldDB" id="A0AA88FLJ4"/>
<dbReference type="Pfam" id="PF03372">
    <property type="entry name" value="Exo_endo_phos"/>
    <property type="match status" value="1"/>
</dbReference>
<dbReference type="EMBL" id="VTWU01000004">
    <property type="protein sequence ID" value="KAA9332329.1"/>
    <property type="molecule type" value="Genomic_DNA"/>
</dbReference>
<evidence type="ECO:0000313" key="2">
    <source>
        <dbReference type="EMBL" id="KAA9332329.1"/>
    </source>
</evidence>
<organism evidence="2 3">
    <name type="scientific">Hymenobacter busanensis</name>
    <dbReference type="NCBI Taxonomy" id="2607656"/>
    <lineage>
        <taxon>Bacteria</taxon>
        <taxon>Pseudomonadati</taxon>
        <taxon>Bacteroidota</taxon>
        <taxon>Cytophagia</taxon>
        <taxon>Cytophagales</taxon>
        <taxon>Hymenobacteraceae</taxon>
        <taxon>Hymenobacter</taxon>
    </lineage>
</organism>
<sequence length="332" mass="36944">MSAWPTACFSSAWSSSFSRPCSLPSTWWAKCRCLKCPDVSPLLLAYSMPYRPSVLLLLTLALASILTLGGCKKLFPDYKTRTAYYLNAVPGAQPDSLLTCVTYNIQLGFRNGQDPWDAAQRGGSAAHLDSLARVLSRVHPDIICLQEVPRNRSNVDTKDLLEQLAARLRMNYAFGAHGHNEPPGVKPARGEWGNAILTRFPIEGIDNRENEYVSVWQRRSILSAELRVGPRRVRVYSLHFQPSEPAARTAAAYFRERAGDTQLILGDFNQTAVPELPPADYTDVLAPTPINRGAIDRIYLSAGRFSTREVGIIPRSENVSDHPATYCRLRLL</sequence>
<accession>A0AA88FLJ4</accession>
<proteinExistence type="predicted"/>
<dbReference type="InterPro" id="IPR005135">
    <property type="entry name" value="Endo/exonuclease/phosphatase"/>
</dbReference>
<dbReference type="Proteomes" id="UP000326380">
    <property type="component" value="Unassembled WGS sequence"/>
</dbReference>